<protein>
    <submittedName>
        <fullName evidence="2">Uncharacterized protein</fullName>
    </submittedName>
</protein>
<keyword evidence="1" id="KW-0472">Membrane</keyword>
<name>A0ABU5JYU5_9BACI</name>
<organism evidence="2 3">
    <name type="scientific">Bacillus bingmayongensis</name>
    <dbReference type="NCBI Taxonomy" id="1150157"/>
    <lineage>
        <taxon>Bacteria</taxon>
        <taxon>Bacillati</taxon>
        <taxon>Bacillota</taxon>
        <taxon>Bacilli</taxon>
        <taxon>Bacillales</taxon>
        <taxon>Bacillaceae</taxon>
        <taxon>Bacillus</taxon>
    </lineage>
</organism>
<evidence type="ECO:0000313" key="2">
    <source>
        <dbReference type="EMBL" id="MDZ5608585.1"/>
    </source>
</evidence>
<dbReference type="RefSeq" id="WP_374218299.1">
    <property type="nucleotide sequence ID" value="NZ_JAXOVW010000035.1"/>
</dbReference>
<reference evidence="3" key="1">
    <citation type="submission" date="2023-11" db="EMBL/GenBank/DDBJ databases">
        <title>Genome Sequence of Bacillus pseudomycoides stain BUPM19.</title>
        <authorList>
            <person name="Farhat A."/>
        </authorList>
    </citation>
    <scope>NUCLEOTIDE SEQUENCE [LARGE SCALE GENOMIC DNA]</scope>
    <source>
        <strain evidence="3">BUPM19</strain>
    </source>
</reference>
<dbReference type="Proteomes" id="UP001291930">
    <property type="component" value="Unassembled WGS sequence"/>
</dbReference>
<keyword evidence="1" id="KW-0812">Transmembrane</keyword>
<feature type="transmembrane region" description="Helical" evidence="1">
    <location>
        <begin position="6"/>
        <end position="27"/>
    </location>
</feature>
<accession>A0ABU5JYU5</accession>
<comment type="caution">
    <text evidence="2">The sequence shown here is derived from an EMBL/GenBank/DDBJ whole genome shotgun (WGS) entry which is preliminary data.</text>
</comment>
<keyword evidence="1" id="KW-1133">Transmembrane helix</keyword>
<evidence type="ECO:0000313" key="3">
    <source>
        <dbReference type="Proteomes" id="UP001291930"/>
    </source>
</evidence>
<dbReference type="EMBL" id="JAXOVW010000035">
    <property type="protein sequence ID" value="MDZ5608585.1"/>
    <property type="molecule type" value="Genomic_DNA"/>
</dbReference>
<gene>
    <name evidence="2" type="ORF">U2I54_16160</name>
</gene>
<proteinExistence type="predicted"/>
<keyword evidence="3" id="KW-1185">Reference proteome</keyword>
<evidence type="ECO:0000256" key="1">
    <source>
        <dbReference type="SAM" id="Phobius"/>
    </source>
</evidence>
<sequence length="184" mass="21549">MEFQEYLKMLATVAPAVATFFIGRWTIKKNQLFDIQDKRLYKAYLPLFRIIEPHLYKELSTDQIKSLIDKMLPITDEHYELIDPFVVYRIPKIKEEIENGHFKHESFEALCIDIDSEFENIRKSLKLPTRSLLFKLQWGQVKSSTRQASKEIVKLIGGALYLAFFVLILYILQTAALKIVSLFS</sequence>
<feature type="transmembrane region" description="Helical" evidence="1">
    <location>
        <begin position="152"/>
        <end position="172"/>
    </location>
</feature>